<accession>A0A6A6ET40</accession>
<dbReference type="InterPro" id="IPR036047">
    <property type="entry name" value="F-box-like_dom_sf"/>
</dbReference>
<dbReference type="SUPFAM" id="SSF81383">
    <property type="entry name" value="F-box domain"/>
    <property type="match status" value="1"/>
</dbReference>
<evidence type="ECO:0000256" key="1">
    <source>
        <dbReference type="SAM" id="MobiDB-lite"/>
    </source>
</evidence>
<dbReference type="PROSITE" id="PS50181">
    <property type="entry name" value="FBOX"/>
    <property type="match status" value="1"/>
</dbReference>
<evidence type="ECO:0000313" key="4">
    <source>
        <dbReference type="Proteomes" id="UP000800200"/>
    </source>
</evidence>
<dbReference type="Gene3D" id="1.20.1280.50">
    <property type="match status" value="1"/>
</dbReference>
<keyword evidence="4" id="KW-1185">Reference proteome</keyword>
<dbReference type="EMBL" id="ML994612">
    <property type="protein sequence ID" value="KAF2194335.1"/>
    <property type="molecule type" value="Genomic_DNA"/>
</dbReference>
<gene>
    <name evidence="3" type="ORF">K469DRAFT_196259</name>
</gene>
<organism evidence="3 4">
    <name type="scientific">Zopfia rhizophila CBS 207.26</name>
    <dbReference type="NCBI Taxonomy" id="1314779"/>
    <lineage>
        <taxon>Eukaryota</taxon>
        <taxon>Fungi</taxon>
        <taxon>Dikarya</taxon>
        <taxon>Ascomycota</taxon>
        <taxon>Pezizomycotina</taxon>
        <taxon>Dothideomycetes</taxon>
        <taxon>Dothideomycetes incertae sedis</taxon>
        <taxon>Zopfiaceae</taxon>
        <taxon>Zopfia</taxon>
    </lineage>
</organism>
<feature type="compositionally biased region" description="Basic and acidic residues" evidence="1">
    <location>
        <begin position="81"/>
        <end position="97"/>
    </location>
</feature>
<dbReference type="AlphaFoldDB" id="A0A6A6ET40"/>
<dbReference type="Pfam" id="PF12937">
    <property type="entry name" value="F-box-like"/>
    <property type="match status" value="1"/>
</dbReference>
<dbReference type="Proteomes" id="UP000800200">
    <property type="component" value="Unassembled WGS sequence"/>
</dbReference>
<protein>
    <recommendedName>
        <fullName evidence="2">F-box domain-containing protein</fullName>
    </recommendedName>
</protein>
<feature type="domain" description="F-box" evidence="2">
    <location>
        <begin position="19"/>
        <end position="64"/>
    </location>
</feature>
<evidence type="ECO:0000313" key="3">
    <source>
        <dbReference type="EMBL" id="KAF2194335.1"/>
    </source>
</evidence>
<feature type="region of interest" description="Disordered" evidence="1">
    <location>
        <begin position="77"/>
        <end position="107"/>
    </location>
</feature>
<proteinExistence type="predicted"/>
<evidence type="ECO:0000259" key="2">
    <source>
        <dbReference type="PROSITE" id="PS50181"/>
    </source>
</evidence>
<sequence length="107" mass="11938">MTPAVRSSPHSPDGNHAAPLSIESLPDRLLKLIVSFLPTADLSSTALVSKWLYHHATELLWPTMCLTDTWKLHLNNGTRHPWGERGNGESDEHDTPRKISFLGRSAF</sequence>
<reference evidence="3" key="1">
    <citation type="journal article" date="2020" name="Stud. Mycol.">
        <title>101 Dothideomycetes genomes: a test case for predicting lifestyles and emergence of pathogens.</title>
        <authorList>
            <person name="Haridas S."/>
            <person name="Albert R."/>
            <person name="Binder M."/>
            <person name="Bloem J."/>
            <person name="Labutti K."/>
            <person name="Salamov A."/>
            <person name="Andreopoulos B."/>
            <person name="Baker S."/>
            <person name="Barry K."/>
            <person name="Bills G."/>
            <person name="Bluhm B."/>
            <person name="Cannon C."/>
            <person name="Castanera R."/>
            <person name="Culley D."/>
            <person name="Daum C."/>
            <person name="Ezra D."/>
            <person name="Gonzalez J."/>
            <person name="Henrissat B."/>
            <person name="Kuo A."/>
            <person name="Liang C."/>
            <person name="Lipzen A."/>
            <person name="Lutzoni F."/>
            <person name="Magnuson J."/>
            <person name="Mondo S."/>
            <person name="Nolan M."/>
            <person name="Ohm R."/>
            <person name="Pangilinan J."/>
            <person name="Park H.-J."/>
            <person name="Ramirez L."/>
            <person name="Alfaro M."/>
            <person name="Sun H."/>
            <person name="Tritt A."/>
            <person name="Yoshinaga Y."/>
            <person name="Zwiers L.-H."/>
            <person name="Turgeon B."/>
            <person name="Goodwin S."/>
            <person name="Spatafora J."/>
            <person name="Crous P."/>
            <person name="Grigoriev I."/>
        </authorList>
    </citation>
    <scope>NUCLEOTIDE SEQUENCE</scope>
    <source>
        <strain evidence="3">CBS 207.26</strain>
    </source>
</reference>
<dbReference type="InterPro" id="IPR001810">
    <property type="entry name" value="F-box_dom"/>
</dbReference>
<dbReference type="OrthoDB" id="10552473at2759"/>
<name>A0A6A6ET40_9PEZI</name>